<comment type="caution">
    <text evidence="1">The sequence shown here is derived from an EMBL/GenBank/DDBJ whole genome shotgun (WGS) entry which is preliminary data.</text>
</comment>
<protein>
    <recommendedName>
        <fullName evidence="3">Lipoprotein</fullName>
    </recommendedName>
</protein>
<dbReference type="PROSITE" id="PS51257">
    <property type="entry name" value="PROKAR_LIPOPROTEIN"/>
    <property type="match status" value="1"/>
</dbReference>
<keyword evidence="2" id="KW-1185">Reference proteome</keyword>
<organism evidence="1 2">
    <name type="scientific">Xylanibacillus composti</name>
    <dbReference type="NCBI Taxonomy" id="1572762"/>
    <lineage>
        <taxon>Bacteria</taxon>
        <taxon>Bacillati</taxon>
        <taxon>Bacillota</taxon>
        <taxon>Bacilli</taxon>
        <taxon>Bacillales</taxon>
        <taxon>Paenibacillaceae</taxon>
        <taxon>Xylanibacillus</taxon>
    </lineage>
</organism>
<proteinExistence type="predicted"/>
<reference evidence="1" key="1">
    <citation type="submission" date="2021-04" db="EMBL/GenBank/DDBJ databases">
        <title>Draft genome sequence of Xylanibacillus composti strain K13.</title>
        <authorList>
            <person name="Uke A."/>
            <person name="Chhe C."/>
            <person name="Baramee S."/>
            <person name="Kosugi A."/>
        </authorList>
    </citation>
    <scope>NUCLEOTIDE SEQUENCE</scope>
    <source>
        <strain evidence="1">K13</strain>
    </source>
</reference>
<evidence type="ECO:0000313" key="2">
    <source>
        <dbReference type="Proteomes" id="UP000677918"/>
    </source>
</evidence>
<evidence type="ECO:0008006" key="3">
    <source>
        <dbReference type="Google" id="ProtNLM"/>
    </source>
</evidence>
<sequence>MMKVWIAFLGASLLTACGGGEFEPDAYSVDDMCVVQVDTEERVCYEMTRSEIEAVLGAGTEGSFGWIEYEGGVTVAYRDEQAAGLFLDRTSAGKYRTARGAESGMSKDEIKQLYGTKAAVELGGNNLDYFYDSKEGRALEELPRKSQEEMMDVHVISFLQFEHGADRIMLLDARMAMYFE</sequence>
<name>A0A8J4H5B2_9BACL</name>
<gene>
    <name evidence="1" type="ORF">XYCOK13_26310</name>
</gene>
<dbReference type="RefSeq" id="WP_213412597.1">
    <property type="nucleotide sequence ID" value="NZ_BOVK01000033.1"/>
</dbReference>
<accession>A0A8J4H5B2</accession>
<dbReference type="AlphaFoldDB" id="A0A8J4H5B2"/>
<dbReference type="Proteomes" id="UP000677918">
    <property type="component" value="Unassembled WGS sequence"/>
</dbReference>
<evidence type="ECO:0000313" key="1">
    <source>
        <dbReference type="EMBL" id="GIQ69807.1"/>
    </source>
</evidence>
<dbReference type="EMBL" id="BOVK01000033">
    <property type="protein sequence ID" value="GIQ69807.1"/>
    <property type="molecule type" value="Genomic_DNA"/>
</dbReference>